<dbReference type="OrthoDB" id="9793552at2"/>
<dbReference type="Proteomes" id="UP000250831">
    <property type="component" value="Unassembled WGS sequence"/>
</dbReference>
<accession>A0A363NT48</accession>
<keyword evidence="2" id="KW-1185">Reference proteome</keyword>
<protein>
    <recommendedName>
        <fullName evidence="3">Cell division inhibitor</fullName>
    </recommendedName>
</protein>
<name>A0A363NT48_9SPHI</name>
<evidence type="ECO:0008006" key="3">
    <source>
        <dbReference type="Google" id="ProtNLM"/>
    </source>
</evidence>
<evidence type="ECO:0000313" key="2">
    <source>
        <dbReference type="Proteomes" id="UP000250831"/>
    </source>
</evidence>
<dbReference type="CDD" id="cd07820">
    <property type="entry name" value="SRPBCC_3"/>
    <property type="match status" value="1"/>
</dbReference>
<reference evidence="1 2" key="1">
    <citation type="submission" date="2018-04" db="EMBL/GenBank/DDBJ databases">
        <title>Sphingobacterium sp. M46 Genome.</title>
        <authorList>
            <person name="Cheng J."/>
            <person name="Li Y."/>
        </authorList>
    </citation>
    <scope>NUCLEOTIDE SEQUENCE [LARGE SCALE GENOMIC DNA]</scope>
    <source>
        <strain evidence="1 2">M46</strain>
    </source>
</reference>
<organism evidence="1 2">
    <name type="scientific">Sphingobacterium athyrii</name>
    <dbReference type="NCBI Taxonomy" id="2152717"/>
    <lineage>
        <taxon>Bacteria</taxon>
        <taxon>Pseudomonadati</taxon>
        <taxon>Bacteroidota</taxon>
        <taxon>Sphingobacteriia</taxon>
        <taxon>Sphingobacteriales</taxon>
        <taxon>Sphingobacteriaceae</taxon>
        <taxon>Sphingobacterium</taxon>
    </lineage>
</organism>
<comment type="caution">
    <text evidence="1">The sequence shown here is derived from an EMBL/GenBank/DDBJ whole genome shotgun (WGS) entry which is preliminary data.</text>
</comment>
<gene>
    <name evidence="1" type="ORF">DCO56_11035</name>
</gene>
<dbReference type="InterPro" id="IPR023393">
    <property type="entry name" value="START-like_dom_sf"/>
</dbReference>
<sequence>MRYKLYREQQLKCDIQTAWNFFSSPMNLSEITPKEMGFVVVSDLGRDEIVEGLIIDYFVSPILGIRLKWKTKITQVEKNKSFTDFQVHGPYKYWNHFHEFIPNGNGVLMKDTVDYELPMGILGTVAHGIFVKRKLGRIFDYRYRVLEELFNQTKSKP</sequence>
<dbReference type="AlphaFoldDB" id="A0A363NT48"/>
<dbReference type="EMBL" id="QCXX01000003">
    <property type="protein sequence ID" value="PUV23913.1"/>
    <property type="molecule type" value="Genomic_DNA"/>
</dbReference>
<dbReference type="Gene3D" id="3.30.530.20">
    <property type="match status" value="1"/>
</dbReference>
<dbReference type="RefSeq" id="WP_108633842.1">
    <property type="nucleotide sequence ID" value="NZ_QCXX01000003.1"/>
</dbReference>
<proteinExistence type="predicted"/>
<evidence type="ECO:0000313" key="1">
    <source>
        <dbReference type="EMBL" id="PUV23913.1"/>
    </source>
</evidence>
<dbReference type="SUPFAM" id="SSF55961">
    <property type="entry name" value="Bet v1-like"/>
    <property type="match status" value="1"/>
</dbReference>